<dbReference type="Gramene" id="TraesMAC7A03G03949810.1">
    <property type="protein sequence ID" value="TraesMAC7A03G03949810.1.CDS1"/>
    <property type="gene ID" value="TraesMAC7A03G03949810"/>
</dbReference>
<evidence type="ECO:0000313" key="7">
    <source>
        <dbReference type="EnsemblPlants" id="TraesCS7A02G341900.1.cds1"/>
    </source>
</evidence>
<dbReference type="Gramene" id="TraesJAG7A03G03932460.1">
    <property type="protein sequence ID" value="TraesJAG7A03G03932460.1.CDS1"/>
    <property type="gene ID" value="TraesJAG7A03G03932460"/>
</dbReference>
<dbReference type="GO" id="GO:0006952">
    <property type="term" value="P:defense response"/>
    <property type="evidence" value="ECO:0007669"/>
    <property type="project" value="UniProtKB-KW"/>
</dbReference>
<dbReference type="Gramene" id="TraesWEE_scaffold_021845_01G000200.1">
    <property type="protein sequence ID" value="TraesWEE_scaffold_021845_01G000200.1"/>
    <property type="gene ID" value="TraesWEE_scaffold_021845_01G000200"/>
</dbReference>
<protein>
    <submittedName>
        <fullName evidence="7">Cysteine proteinase inhibitor</fullName>
    </submittedName>
</protein>
<keyword evidence="4" id="KW-0611">Plant defense</keyword>
<evidence type="ECO:0000313" key="8">
    <source>
        <dbReference type="Proteomes" id="UP000019116"/>
    </source>
</evidence>
<dbReference type="Gramene" id="TraesRN7A0100824600.1">
    <property type="protein sequence ID" value="TraesRN7A0100824600.1"/>
    <property type="gene ID" value="TraesRN7A0100824600"/>
</dbReference>
<dbReference type="SUPFAM" id="SSF54403">
    <property type="entry name" value="Cystatin/monellin"/>
    <property type="match status" value="1"/>
</dbReference>
<feature type="chain" id="PRO_5043180159" evidence="5">
    <location>
        <begin position="24"/>
        <end position="117"/>
    </location>
</feature>
<dbReference type="AlphaFoldDB" id="A0A3B6RLC7"/>
<dbReference type="Gramene" id="TraesCS7A03G0841700.1">
    <property type="protein sequence ID" value="TraesCS7A03G0841700.1.CDS1"/>
    <property type="gene ID" value="TraesCS7A03G0841700"/>
</dbReference>
<evidence type="ECO:0000256" key="5">
    <source>
        <dbReference type="SAM" id="SignalP"/>
    </source>
</evidence>
<comment type="similarity">
    <text evidence="1">Belongs to the cystatin family. Phytocystatin subfamily.</text>
</comment>
<evidence type="ECO:0000256" key="3">
    <source>
        <dbReference type="ARBA" id="ARBA00022704"/>
    </source>
</evidence>
<dbReference type="EnsemblPlants" id="TraesCS7A02G341900.1">
    <property type="protein sequence ID" value="TraesCS7A02G341900.1.cds1"/>
    <property type="gene ID" value="TraesCS7A02G341900"/>
</dbReference>
<dbReference type="Proteomes" id="UP000019116">
    <property type="component" value="Chromosome 7A"/>
</dbReference>
<dbReference type="CDD" id="cd00042">
    <property type="entry name" value="CY"/>
    <property type="match status" value="1"/>
</dbReference>
<evidence type="ECO:0000256" key="2">
    <source>
        <dbReference type="ARBA" id="ARBA00022690"/>
    </source>
</evidence>
<proteinExistence type="inferred from homology"/>
<feature type="signal peptide" evidence="5">
    <location>
        <begin position="1"/>
        <end position="23"/>
    </location>
</feature>
<reference evidence="7" key="1">
    <citation type="submission" date="2018-08" db="EMBL/GenBank/DDBJ databases">
        <authorList>
            <person name="Rossello M."/>
        </authorList>
    </citation>
    <scope>NUCLEOTIDE SEQUENCE [LARGE SCALE GENOMIC DNA]</scope>
    <source>
        <strain evidence="7">cv. Chinese Spring</strain>
    </source>
</reference>
<reference evidence="7" key="2">
    <citation type="submission" date="2018-10" db="UniProtKB">
        <authorList>
            <consortium name="EnsemblPlants"/>
        </authorList>
    </citation>
    <scope>IDENTIFICATION</scope>
</reference>
<gene>
    <name evidence="7" type="primary">LOC123148575</name>
</gene>
<evidence type="ECO:0000256" key="1">
    <source>
        <dbReference type="ARBA" id="ARBA00007233"/>
    </source>
</evidence>
<dbReference type="InterPro" id="IPR046350">
    <property type="entry name" value="Cystatin_sf"/>
</dbReference>
<dbReference type="GO" id="GO:0004869">
    <property type="term" value="F:cysteine-type endopeptidase inhibitor activity"/>
    <property type="evidence" value="ECO:0007669"/>
    <property type="project" value="UniProtKB-KW"/>
</dbReference>
<dbReference type="Gramene" id="TraesSYM7A03G03903890.1">
    <property type="protein sequence ID" value="TraesSYM7A03G03903890.1.CDS1"/>
    <property type="gene ID" value="TraesSYM7A03G03903890"/>
</dbReference>
<dbReference type="SMART" id="SM00043">
    <property type="entry name" value="CY"/>
    <property type="match status" value="1"/>
</dbReference>
<dbReference type="Gramene" id="TraesNOR7A03G03994100.1">
    <property type="protein sequence ID" value="TraesNOR7A03G03994100.1.CDS1"/>
    <property type="gene ID" value="TraesNOR7A03G03994100"/>
</dbReference>
<sequence>MRTSLLLVAIATIVHVIVMPTTAIPGGWFKIKNIADPHIQELGKWAVLEYTQLGGNDGLRFVKVVSGDEQIVKGVNYRLVIDALRLDGSHGTYKAVLFEKDSSNPKTWKFISFTPAN</sequence>
<dbReference type="OMA" id="NTMRTTL"/>
<dbReference type="OrthoDB" id="752087at2759"/>
<keyword evidence="8" id="KW-1185">Reference proteome</keyword>
<dbReference type="SMR" id="A0A3B6RLC7"/>
<dbReference type="Gramene" id="TraesCAD_scaffold_055158_01G000100.1">
    <property type="protein sequence ID" value="TraesCAD_scaffold_055158_01G000100.1"/>
    <property type="gene ID" value="TraesCAD_scaffold_055158_01G000100"/>
</dbReference>
<dbReference type="Gene3D" id="3.10.450.10">
    <property type="match status" value="1"/>
</dbReference>
<organism evidence="7">
    <name type="scientific">Triticum aestivum</name>
    <name type="common">Wheat</name>
    <dbReference type="NCBI Taxonomy" id="4565"/>
    <lineage>
        <taxon>Eukaryota</taxon>
        <taxon>Viridiplantae</taxon>
        <taxon>Streptophyta</taxon>
        <taxon>Embryophyta</taxon>
        <taxon>Tracheophyta</taxon>
        <taxon>Spermatophyta</taxon>
        <taxon>Magnoliopsida</taxon>
        <taxon>Liliopsida</taxon>
        <taxon>Poales</taxon>
        <taxon>Poaceae</taxon>
        <taxon>BOP clade</taxon>
        <taxon>Pooideae</taxon>
        <taxon>Triticodae</taxon>
        <taxon>Triticeae</taxon>
        <taxon>Triticinae</taxon>
        <taxon>Triticum</taxon>
    </lineage>
</organism>
<evidence type="ECO:0000259" key="6">
    <source>
        <dbReference type="SMART" id="SM00043"/>
    </source>
</evidence>
<feature type="domain" description="Cystatin" evidence="6">
    <location>
        <begin position="23"/>
        <end position="113"/>
    </location>
</feature>
<dbReference type="Gramene" id="TraesLDM7A03G03953950.1">
    <property type="protein sequence ID" value="TraesLDM7A03G03953950.1.CDS1"/>
    <property type="gene ID" value="TraesLDM7A03G03953950"/>
</dbReference>
<dbReference type="GeneID" id="123148575"/>
<dbReference type="PANTHER" id="PTHR47116">
    <property type="entry name" value="PHLOEM FILAMENT PROTEIN"/>
    <property type="match status" value="1"/>
</dbReference>
<keyword evidence="3" id="KW-0789">Thiol protease inhibitor</keyword>
<dbReference type="Gramene" id="TraesLAC7A03G03903920.1">
    <property type="protein sequence ID" value="TraesLAC7A03G03903920.1.CDS1"/>
    <property type="gene ID" value="TraesLAC7A03G03903920"/>
</dbReference>
<dbReference type="STRING" id="4565.A0A3B6RLC7"/>
<dbReference type="RefSeq" id="XP_044423946.1">
    <property type="nucleotide sequence ID" value="XM_044568011.1"/>
</dbReference>
<keyword evidence="2" id="KW-0646">Protease inhibitor</keyword>
<dbReference type="Gramene" id="TraesCLE_scaffold_054303_01G000100.1">
    <property type="protein sequence ID" value="TraesCLE_scaffold_054303_01G000100.1"/>
    <property type="gene ID" value="TraesCLE_scaffold_054303_01G000100"/>
</dbReference>
<accession>A0A3B6RLC7</accession>
<dbReference type="Pfam" id="PF16845">
    <property type="entry name" value="SQAPI"/>
    <property type="match status" value="1"/>
</dbReference>
<dbReference type="Gramene" id="TraesCS7A02G341900.1">
    <property type="protein sequence ID" value="TraesCS7A02G341900.1.cds1"/>
    <property type="gene ID" value="TraesCS7A02G341900"/>
</dbReference>
<name>A0A3B6RLC7_WHEAT</name>
<dbReference type="InterPro" id="IPR027214">
    <property type="entry name" value="Cystatin"/>
</dbReference>
<keyword evidence="5" id="KW-0732">Signal</keyword>
<evidence type="ECO:0000256" key="4">
    <source>
        <dbReference type="ARBA" id="ARBA00022821"/>
    </source>
</evidence>
<dbReference type="InterPro" id="IPR000010">
    <property type="entry name" value="Cystatin_dom"/>
</dbReference>